<feature type="compositionally biased region" description="Pro residues" evidence="1">
    <location>
        <begin position="330"/>
        <end position="340"/>
    </location>
</feature>
<gene>
    <name evidence="2" type="ORF">BAE27_06320</name>
</gene>
<proteinExistence type="predicted"/>
<name>A0A1E7YNB4_9PROT</name>
<comment type="caution">
    <text evidence="2">The sequence shown here is derived from an EMBL/GenBank/DDBJ whole genome shotgun (WGS) entry which is preliminary data.</text>
</comment>
<evidence type="ECO:0000313" key="3">
    <source>
        <dbReference type="Proteomes" id="UP000175616"/>
    </source>
</evidence>
<dbReference type="AlphaFoldDB" id="A0A1E7YNB4"/>
<organism evidence="2 3">
    <name type="scientific">Acidithiobacillus caldus</name>
    <dbReference type="NCBI Taxonomy" id="33059"/>
    <lineage>
        <taxon>Bacteria</taxon>
        <taxon>Pseudomonadati</taxon>
        <taxon>Pseudomonadota</taxon>
        <taxon>Acidithiobacillia</taxon>
        <taxon>Acidithiobacillales</taxon>
        <taxon>Acidithiobacillaceae</taxon>
        <taxon>Acidithiobacillus</taxon>
    </lineage>
</organism>
<accession>A0A1E7YNB4</accession>
<feature type="region of interest" description="Disordered" evidence="1">
    <location>
        <begin position="324"/>
        <end position="364"/>
    </location>
</feature>
<reference evidence="2 3" key="1">
    <citation type="submission" date="2016-06" db="EMBL/GenBank/DDBJ databases">
        <title>Gene turnover analysis identifies the evolutionary adaptation of the extremophile Acidithiobacillus caldus.</title>
        <authorList>
            <person name="Zhang X."/>
        </authorList>
    </citation>
    <scope>NUCLEOTIDE SEQUENCE [LARGE SCALE GENOMIC DNA]</scope>
    <source>
        <strain evidence="2 3">DX</strain>
    </source>
</reference>
<dbReference type="Proteomes" id="UP000175616">
    <property type="component" value="Unassembled WGS sequence"/>
</dbReference>
<evidence type="ECO:0000313" key="2">
    <source>
        <dbReference type="EMBL" id="OFC36389.1"/>
    </source>
</evidence>
<sequence length="451" mass="49796">MHITGRIRPGLKVLKRALAQNAKASNIYNRGLAAGVGFKAIESALEKAGFKGALVPKNEPFFSVWPKEFKNPQAAERILEVYGEQREGDPVKRLYRFPVVFLHSDPRRMILTRYECYTASGLKYRSEERNGERLCIGKGEIPKRNGRVVRLSTGVPEVVRGTCVPEECPEFQGNLCKRRSHVIVSIPGATNAVEFVEIPTGSFYSVEQLQGTLNDVASVCGGTIPMEVQLGYKGYPIFWMSKVTESVSRVDWETGERSRTKQILARMDAEIEMAHLISLAETAAARIQSMRQRLLPPIVQTSKEVLSLAHEPASRLEDYIPATVKTEGPEPVPSQEPTEPPLRADPQPAEPKSAAQATEIPEPGIDVAAEAPGTTVPELRKQLSGLCNTIGLQPETILRYGNLRFGEGWGRKADSLKKLLEAIHLAMLQDDVDGLIAEIHDTIQEAQNRAS</sequence>
<dbReference type="InterPro" id="IPR043991">
    <property type="entry name" value="Gp3-like"/>
</dbReference>
<protein>
    <submittedName>
        <fullName evidence="2">Uncharacterized protein</fullName>
    </submittedName>
</protein>
<evidence type="ECO:0000256" key="1">
    <source>
        <dbReference type="SAM" id="MobiDB-lite"/>
    </source>
</evidence>
<dbReference type="RefSeq" id="WP_070113541.1">
    <property type="nucleotide sequence ID" value="NZ_LZYE01000162.1"/>
</dbReference>
<dbReference type="Pfam" id="PF18897">
    <property type="entry name" value="Gp3-like"/>
    <property type="match status" value="1"/>
</dbReference>
<dbReference type="EMBL" id="LZYE01000162">
    <property type="protein sequence ID" value="OFC36389.1"/>
    <property type="molecule type" value="Genomic_DNA"/>
</dbReference>